<keyword evidence="5" id="KW-0732">Signal</keyword>
<evidence type="ECO:0000313" key="8">
    <source>
        <dbReference type="Proteomes" id="UP000593566"/>
    </source>
</evidence>
<dbReference type="Proteomes" id="UP000593566">
    <property type="component" value="Unassembled WGS sequence"/>
</dbReference>
<evidence type="ECO:0000256" key="2">
    <source>
        <dbReference type="ARBA" id="ARBA00022801"/>
    </source>
</evidence>
<accession>A0A8H6CRI6</accession>
<evidence type="ECO:0000256" key="5">
    <source>
        <dbReference type="SAM" id="SignalP"/>
    </source>
</evidence>
<name>A0A8H6CRI6_9LECA</name>
<evidence type="ECO:0000259" key="6">
    <source>
        <dbReference type="PROSITE" id="PS51764"/>
    </source>
</evidence>
<feature type="signal peptide" evidence="5">
    <location>
        <begin position="1"/>
        <end position="18"/>
    </location>
</feature>
<dbReference type="InterPro" id="IPR017853">
    <property type="entry name" value="GH"/>
</dbReference>
<dbReference type="GO" id="GO:0006080">
    <property type="term" value="P:substituted mannan metabolic process"/>
    <property type="evidence" value="ECO:0007669"/>
    <property type="project" value="InterPro"/>
</dbReference>
<evidence type="ECO:0000256" key="1">
    <source>
        <dbReference type="ARBA" id="ARBA00007754"/>
    </source>
</evidence>
<evidence type="ECO:0000256" key="4">
    <source>
        <dbReference type="PROSITE-ProRule" id="PRU01100"/>
    </source>
</evidence>
<sequence length="313" mass="33652">MHLQLVSTIVALAQLASCAPFLEGRDTCTTNDLNFPSGGMHGYNGIYWGFLPDDVAGTTMSHINGDSGKKASTYGRYSQISSVPYTGDQLTSVMSDVVASGAVFIPAIMPTGLKFADISTDVANQIATVLEKFTSQGVEVWLRFAHEVNYYVTQASGPSGPRYPGGTQAEFIAAWQRVHAAVASNPKILMFWSPNEDSVANLNGWWPGADYVDIVGMDVYPNPGATFASAYGAFYDGFAQQYNKHFCVGETGAANGGSVADKEAWVAQLAKSDVSAYPCYKSATWFEFYKGVDFRIVEGQSATTVTETLSNFA</sequence>
<feature type="chain" id="PRO_5034898002" description="GH26 domain-containing protein" evidence="5">
    <location>
        <begin position="19"/>
        <end position="313"/>
    </location>
</feature>
<protein>
    <recommendedName>
        <fullName evidence="6">GH26 domain-containing protein</fullName>
    </recommendedName>
</protein>
<dbReference type="SUPFAM" id="SSF51445">
    <property type="entry name" value="(Trans)glycosidases"/>
    <property type="match status" value="1"/>
</dbReference>
<comment type="caution">
    <text evidence="7">The sequence shown here is derived from an EMBL/GenBank/DDBJ whole genome shotgun (WGS) entry which is preliminary data.</text>
</comment>
<reference evidence="7 8" key="1">
    <citation type="journal article" date="2020" name="Genomics">
        <title>Complete, high-quality genomes from long-read metagenomic sequencing of two wolf lichen thalli reveals enigmatic genome architecture.</title>
        <authorList>
            <person name="McKenzie S.K."/>
            <person name="Walston R.F."/>
            <person name="Allen J.L."/>
        </authorList>
    </citation>
    <scope>NUCLEOTIDE SEQUENCE [LARGE SCALE GENOMIC DNA]</scope>
    <source>
        <strain evidence="7">WasteWater1</strain>
    </source>
</reference>
<dbReference type="AlphaFoldDB" id="A0A8H6CRI6"/>
<keyword evidence="3 4" id="KW-0326">Glycosidase</keyword>
<dbReference type="PANTHER" id="PTHR40079:SF6">
    <property type="entry name" value="GH26 DOMAIN-CONTAINING PROTEIN"/>
    <property type="match status" value="1"/>
</dbReference>
<keyword evidence="2 4" id="KW-0378">Hydrolase</keyword>
<evidence type="ECO:0000256" key="3">
    <source>
        <dbReference type="ARBA" id="ARBA00023295"/>
    </source>
</evidence>
<organism evidence="7 8">
    <name type="scientific">Letharia lupina</name>
    <dbReference type="NCBI Taxonomy" id="560253"/>
    <lineage>
        <taxon>Eukaryota</taxon>
        <taxon>Fungi</taxon>
        <taxon>Dikarya</taxon>
        <taxon>Ascomycota</taxon>
        <taxon>Pezizomycotina</taxon>
        <taxon>Lecanoromycetes</taxon>
        <taxon>OSLEUM clade</taxon>
        <taxon>Lecanoromycetidae</taxon>
        <taxon>Lecanorales</taxon>
        <taxon>Lecanorineae</taxon>
        <taxon>Parmeliaceae</taxon>
        <taxon>Letharia</taxon>
    </lineage>
</organism>
<dbReference type="GO" id="GO:0016985">
    <property type="term" value="F:mannan endo-1,4-beta-mannosidase activity"/>
    <property type="evidence" value="ECO:0007669"/>
    <property type="project" value="InterPro"/>
</dbReference>
<gene>
    <name evidence="7" type="ORF">HO133_007739</name>
</gene>
<dbReference type="InterPro" id="IPR022790">
    <property type="entry name" value="GH26_dom"/>
</dbReference>
<feature type="active site" description="Nucleophile" evidence="4">
    <location>
        <position position="250"/>
    </location>
</feature>
<dbReference type="PANTHER" id="PTHR40079">
    <property type="entry name" value="MANNAN ENDO-1,4-BETA-MANNOSIDASE E-RELATED"/>
    <property type="match status" value="1"/>
</dbReference>
<proteinExistence type="inferred from homology"/>
<feature type="domain" description="GH26" evidence="6">
    <location>
        <begin position="1"/>
        <end position="313"/>
    </location>
</feature>
<comment type="similarity">
    <text evidence="1 4">Belongs to the glycosyl hydrolase 26 family.</text>
</comment>
<evidence type="ECO:0000313" key="7">
    <source>
        <dbReference type="EMBL" id="KAF6228011.1"/>
    </source>
</evidence>
<dbReference type="Gene3D" id="3.20.20.80">
    <property type="entry name" value="Glycosidases"/>
    <property type="match status" value="1"/>
</dbReference>
<dbReference type="EMBL" id="JACCJB010000004">
    <property type="protein sequence ID" value="KAF6228011.1"/>
    <property type="molecule type" value="Genomic_DNA"/>
</dbReference>
<dbReference type="Pfam" id="PF02156">
    <property type="entry name" value="Glyco_hydro_26"/>
    <property type="match status" value="1"/>
</dbReference>
<dbReference type="RefSeq" id="XP_037155945.1">
    <property type="nucleotide sequence ID" value="XM_037298609.1"/>
</dbReference>
<dbReference type="PROSITE" id="PS51764">
    <property type="entry name" value="GH26"/>
    <property type="match status" value="1"/>
</dbReference>
<keyword evidence="8" id="KW-1185">Reference proteome</keyword>
<dbReference type="InterPro" id="IPR000805">
    <property type="entry name" value="Glyco_hydro_26"/>
</dbReference>
<feature type="active site" description="Proton donor" evidence="4">
    <location>
        <position position="147"/>
    </location>
</feature>
<dbReference type="GeneID" id="59336136"/>